<dbReference type="InterPro" id="IPR024302">
    <property type="entry name" value="SusD-like"/>
</dbReference>
<organism evidence="1 2">
    <name type="scientific">Chitinophaga arvensicola</name>
    <dbReference type="NCBI Taxonomy" id="29529"/>
    <lineage>
        <taxon>Bacteria</taxon>
        <taxon>Pseudomonadati</taxon>
        <taxon>Bacteroidota</taxon>
        <taxon>Chitinophagia</taxon>
        <taxon>Chitinophagales</taxon>
        <taxon>Chitinophagaceae</taxon>
        <taxon>Chitinophaga</taxon>
    </lineage>
</organism>
<dbReference type="Pfam" id="PF12741">
    <property type="entry name" value="SusD-like"/>
    <property type="match status" value="1"/>
</dbReference>
<keyword evidence="1" id="KW-0449">Lipoprotein</keyword>
<sequence>MNYKIFKIASLAMAATLCFSSCTKNFEDINKNPYGSTDEELAADFALVPALLQQAQRSIYLYQPAPTFQLQQNLLSDIYSGYMMSPTPFGGNINNITYSFVDGWINTTFSTGYTNVMNPCYKVAAFTKGKVPDSYAMSLIIKVEAMHRTSDIFGPIIYSKYNTPNPDGSIDYDSQKDAYYMFFDELKTAIDILTPLAGKESSALFKKSDLVYGGSYKQWLQFANTLRLRLALRVVNVDAAKAKLEGEAALANAGGLLQSYKDNFTVDIGTTTHPLNTVCGAWGDILMGAPVGTYMNGYKDPRLPLYFEKATDPAVKDQYIGIRNGINIDGKARYGSFSKLVELPGKLQLVTAAEAWFLKSEAAIRQWAGAGNAQTNYETGIQTSFDQYKLGDASTYYNDNASLPAPYIDPKAITAGQNDIKAGSQYLSTVTIKWEEGVSVDRKLERIITQKWIANFPEGEEAWAEFRRTGYPKLFPVVVNNSGGKVSTTDFVRRAPFPSNEYATNGAGVAKAVTTLSEPKDVGGTHLWWDPKK</sequence>
<gene>
    <name evidence="1" type="ORF">SAMN04488122_6193</name>
</gene>
<name>A0A1I0SCD3_9BACT</name>
<dbReference type="EMBL" id="FOJG01000002">
    <property type="protein sequence ID" value="SEW54796.1"/>
    <property type="molecule type" value="Genomic_DNA"/>
</dbReference>
<keyword evidence="2" id="KW-1185">Reference proteome</keyword>
<dbReference type="AlphaFoldDB" id="A0A1I0SCD3"/>
<accession>A0A1I0SCD3</accession>
<reference evidence="2" key="1">
    <citation type="submission" date="2016-10" db="EMBL/GenBank/DDBJ databases">
        <authorList>
            <person name="Varghese N."/>
            <person name="Submissions S."/>
        </authorList>
    </citation>
    <scope>NUCLEOTIDE SEQUENCE [LARGE SCALE GENOMIC DNA]</scope>
    <source>
        <strain evidence="2">DSM 3695</strain>
    </source>
</reference>
<dbReference type="RefSeq" id="WP_245752747.1">
    <property type="nucleotide sequence ID" value="NZ_FOJG01000002.1"/>
</dbReference>
<evidence type="ECO:0000313" key="1">
    <source>
        <dbReference type="EMBL" id="SEW54796.1"/>
    </source>
</evidence>
<dbReference type="InterPro" id="IPR011990">
    <property type="entry name" value="TPR-like_helical_dom_sf"/>
</dbReference>
<dbReference type="SUPFAM" id="SSF48452">
    <property type="entry name" value="TPR-like"/>
    <property type="match status" value="1"/>
</dbReference>
<dbReference type="STRING" id="29529.SAMN04488122_6193"/>
<evidence type="ECO:0000313" key="2">
    <source>
        <dbReference type="Proteomes" id="UP000199310"/>
    </source>
</evidence>
<dbReference type="Proteomes" id="UP000199310">
    <property type="component" value="Unassembled WGS sequence"/>
</dbReference>
<proteinExistence type="predicted"/>
<dbReference type="Gene3D" id="1.25.40.390">
    <property type="match status" value="1"/>
</dbReference>
<protein>
    <submittedName>
        <fullName evidence="1">Susd and RagB outer membrane lipoprotein</fullName>
    </submittedName>
</protein>